<comment type="caution">
    <text evidence="2">The sequence shown here is derived from an EMBL/GenBank/DDBJ whole genome shotgun (WGS) entry which is preliminary data.</text>
</comment>
<reference evidence="2 3" key="1">
    <citation type="journal article" date="2016" name="Genome Announc.">
        <title>Draft Genome Sequences of Five Rapidly Growing Mycobacterium Species, M. thermoresistibile, M. fortuitum subsp. acetamidolyticum, M. canariasense, M. brisbanense, and M. novocastrense.</title>
        <authorList>
            <person name="Katahira K."/>
            <person name="Ogura Y."/>
            <person name="Gotoh Y."/>
            <person name="Hayashi T."/>
        </authorList>
    </citation>
    <scope>NUCLEOTIDE SEQUENCE [LARGE SCALE GENOMIC DNA]</scope>
    <source>
        <strain evidence="2 3">JCM18114</strain>
    </source>
</reference>
<sequence>MASAALASPLSQAGNHLASLASPACATSAPAALRTTASRTAPGAPPSTARTDAALASASPPTSSEISARLKPNAAGSNFSRSTVPACTRQMVLVVVVVSSSRPSSPWTTSTLDPRAANTPAITSASSPHAQPTSPARGEAGLVSGPSRLNTVGTPISRRTTPACRYDGWKCGANANPMPISATLRATSSGPRSMRTPSASSVSAPPDSEDAARFPCLITGTPAAATTMAAIVDRFWVLAPSPPVPTTSTVAVPITSVGTRRACLSMVSASSVTSADVGRFIRIDTPKLAIWAGVATPVMIWSIAHAACPFSSD</sequence>
<dbReference type="EMBL" id="BCTA01000028">
    <property type="protein sequence ID" value="GAT09102.1"/>
    <property type="molecule type" value="Genomic_DNA"/>
</dbReference>
<feature type="region of interest" description="Disordered" evidence="1">
    <location>
        <begin position="186"/>
        <end position="207"/>
    </location>
</feature>
<name>A0ABQ0KIC4_MYCNV</name>
<evidence type="ECO:0000313" key="2">
    <source>
        <dbReference type="EMBL" id="GAT09102.1"/>
    </source>
</evidence>
<organism evidence="2 3">
    <name type="scientific">Mycolicibacterium novocastrense</name>
    <name type="common">Mycobacterium novocastrense</name>
    <dbReference type="NCBI Taxonomy" id="59813"/>
    <lineage>
        <taxon>Bacteria</taxon>
        <taxon>Bacillati</taxon>
        <taxon>Actinomycetota</taxon>
        <taxon>Actinomycetes</taxon>
        <taxon>Mycobacteriales</taxon>
        <taxon>Mycobacteriaceae</taxon>
        <taxon>Mycolicibacterium</taxon>
    </lineage>
</organism>
<keyword evidence="2" id="KW-0808">Transferase</keyword>
<feature type="compositionally biased region" description="Low complexity" evidence="1">
    <location>
        <begin position="197"/>
        <end position="206"/>
    </location>
</feature>
<feature type="compositionally biased region" description="Low complexity" evidence="1">
    <location>
        <begin position="102"/>
        <end position="112"/>
    </location>
</feature>
<feature type="region of interest" description="Disordered" evidence="1">
    <location>
        <begin position="36"/>
        <end position="81"/>
    </location>
</feature>
<evidence type="ECO:0000313" key="3">
    <source>
        <dbReference type="Proteomes" id="UP000069773"/>
    </source>
</evidence>
<accession>A0ABQ0KIC4</accession>
<keyword evidence="2" id="KW-0328">Glycosyltransferase</keyword>
<evidence type="ECO:0000256" key="1">
    <source>
        <dbReference type="SAM" id="MobiDB-lite"/>
    </source>
</evidence>
<gene>
    <name evidence="2" type="ORF">RMCN_2235</name>
</gene>
<proteinExistence type="predicted"/>
<feature type="region of interest" description="Disordered" evidence="1">
    <location>
        <begin position="102"/>
        <end position="156"/>
    </location>
</feature>
<protein>
    <submittedName>
        <fullName evidence="2">Anthranilate phosphoribosyltransferase domain protein</fullName>
    </submittedName>
</protein>
<feature type="compositionally biased region" description="Polar residues" evidence="1">
    <location>
        <begin position="147"/>
        <end position="156"/>
    </location>
</feature>
<feature type="compositionally biased region" description="Polar residues" evidence="1">
    <location>
        <begin position="120"/>
        <end position="134"/>
    </location>
</feature>
<dbReference type="GO" id="GO:0016757">
    <property type="term" value="F:glycosyltransferase activity"/>
    <property type="evidence" value="ECO:0007669"/>
    <property type="project" value="UniProtKB-KW"/>
</dbReference>
<dbReference type="Proteomes" id="UP000069773">
    <property type="component" value="Unassembled WGS sequence"/>
</dbReference>
<feature type="compositionally biased region" description="Low complexity" evidence="1">
    <location>
        <begin position="53"/>
        <end position="64"/>
    </location>
</feature>
<keyword evidence="3" id="KW-1185">Reference proteome</keyword>